<dbReference type="InterPro" id="IPR056423">
    <property type="entry name" value="BACK_BPM_SPOP"/>
</dbReference>
<dbReference type="PROSITE" id="PS50144">
    <property type="entry name" value="MATH"/>
    <property type="match status" value="1"/>
</dbReference>
<accession>M8C0B4</accession>
<dbReference type="InterPro" id="IPR011333">
    <property type="entry name" value="SKP1/BTB/POZ_sf"/>
</dbReference>
<evidence type="ECO:0000256" key="1">
    <source>
        <dbReference type="ARBA" id="ARBA00004906"/>
    </source>
</evidence>
<dbReference type="AlphaFoldDB" id="M8C0B4"/>
<dbReference type="CDD" id="cd00121">
    <property type="entry name" value="MATH"/>
    <property type="match status" value="1"/>
</dbReference>
<dbReference type="SUPFAM" id="SSF54695">
    <property type="entry name" value="POZ domain"/>
    <property type="match status" value="1"/>
</dbReference>
<dbReference type="SMART" id="SM00061">
    <property type="entry name" value="MATH"/>
    <property type="match status" value="1"/>
</dbReference>
<dbReference type="Gene3D" id="2.60.210.10">
    <property type="entry name" value="Apoptosis, Tumor Necrosis Factor Receptor Associated Protein 2, Chain A"/>
    <property type="match status" value="1"/>
</dbReference>
<reference evidence="3" key="1">
    <citation type="submission" date="2015-06" db="UniProtKB">
        <authorList>
            <consortium name="EnsemblPlants"/>
        </authorList>
    </citation>
    <scope>IDENTIFICATION</scope>
</reference>
<dbReference type="CDD" id="cd18280">
    <property type="entry name" value="BTB_POZ_BPM_plant"/>
    <property type="match status" value="1"/>
</dbReference>
<dbReference type="InterPro" id="IPR000210">
    <property type="entry name" value="BTB/POZ_dom"/>
</dbReference>
<dbReference type="PANTHER" id="PTHR26379:SF521">
    <property type="entry name" value="BTB DOMAIN-CONTAINING PROTEIN"/>
    <property type="match status" value="1"/>
</dbReference>
<comment type="pathway">
    <text evidence="1">Protein modification; protein ubiquitination.</text>
</comment>
<evidence type="ECO:0000256" key="2">
    <source>
        <dbReference type="ARBA" id="ARBA00010846"/>
    </source>
</evidence>
<dbReference type="PROSITE" id="PS50097">
    <property type="entry name" value="BTB"/>
    <property type="match status" value="1"/>
</dbReference>
<organism evidence="3">
    <name type="scientific">Aegilops tauschii</name>
    <name type="common">Tausch's goatgrass</name>
    <name type="synonym">Aegilops squarrosa</name>
    <dbReference type="NCBI Taxonomy" id="37682"/>
    <lineage>
        <taxon>Eukaryota</taxon>
        <taxon>Viridiplantae</taxon>
        <taxon>Streptophyta</taxon>
        <taxon>Embryophyta</taxon>
        <taxon>Tracheophyta</taxon>
        <taxon>Spermatophyta</taxon>
        <taxon>Magnoliopsida</taxon>
        <taxon>Liliopsida</taxon>
        <taxon>Poales</taxon>
        <taxon>Poaceae</taxon>
        <taxon>BOP clade</taxon>
        <taxon>Pooideae</taxon>
        <taxon>Triticodae</taxon>
        <taxon>Triticeae</taxon>
        <taxon>Triticinae</taxon>
        <taxon>Aegilops</taxon>
    </lineage>
</organism>
<dbReference type="InterPro" id="IPR045005">
    <property type="entry name" value="BPM1-6"/>
</dbReference>
<dbReference type="SMART" id="SM00225">
    <property type="entry name" value="BTB"/>
    <property type="match status" value="1"/>
</dbReference>
<proteinExistence type="inferred from homology"/>
<dbReference type="Pfam" id="PF00651">
    <property type="entry name" value="BTB"/>
    <property type="match status" value="1"/>
</dbReference>
<dbReference type="Pfam" id="PF22486">
    <property type="entry name" value="MATH_2"/>
    <property type="match status" value="1"/>
</dbReference>
<dbReference type="SUPFAM" id="SSF49599">
    <property type="entry name" value="TRAF domain-like"/>
    <property type="match status" value="1"/>
</dbReference>
<evidence type="ECO:0000313" key="3">
    <source>
        <dbReference type="EnsemblPlants" id="EMT30690"/>
    </source>
</evidence>
<dbReference type="Pfam" id="PF24570">
    <property type="entry name" value="BACK_BPM_SPOP"/>
    <property type="match status" value="1"/>
</dbReference>
<name>M8C0B4_AEGTA</name>
<dbReference type="GO" id="GO:0016567">
    <property type="term" value="P:protein ubiquitination"/>
    <property type="evidence" value="ECO:0007669"/>
    <property type="project" value="InterPro"/>
</dbReference>
<dbReference type="InterPro" id="IPR008974">
    <property type="entry name" value="TRAF-like"/>
</dbReference>
<dbReference type="PANTHER" id="PTHR26379">
    <property type="entry name" value="BTB/POZ AND MATH DOMAIN-CONTAINING PROTEIN 1"/>
    <property type="match status" value="1"/>
</dbReference>
<dbReference type="Gene3D" id="3.30.710.10">
    <property type="entry name" value="Potassium Channel Kv1.1, Chain A"/>
    <property type="match status" value="1"/>
</dbReference>
<protein>
    <submittedName>
        <fullName evidence="3">Speckle-type POZ protein</fullName>
    </submittedName>
</protein>
<sequence>MAERRITSAIIAEEETRTHVIKIDGYSRIKELLKDGKYTTSIPFIAGDHNWAVRYFPNGNSYAHDYEPGYVSVYLLLDSAGAKDVKAKFTFSVLDKGGEPVPSYIKTVAPHIFPSKGSDWGFANFVKQKDLEGSVHLNSFRIRCDVTIVKIRSEETHAIQFVVVPPSNLHRQLGGLLNSNDAADVAFRVGGEIFSAHRSVLAARSPVFKAELFGAMREKSGEPIEIHDIEADVFKSLLHFIYTDSLPESTHQGATQEDVVTASHLLVAADRYDIERLKLICEDKLCNHIDPNMVATSLALAEQHNCHGLKEACFGFLASPSNLEAMISSDVRVQEFVTLRDPHVLDSSQLGDLFVNRGVFERLELLYEVVVELAMSVVEEETIIVD</sequence>
<dbReference type="InterPro" id="IPR002083">
    <property type="entry name" value="MATH/TRAF_dom"/>
</dbReference>
<comment type="similarity">
    <text evidence="2">Belongs to the Tdpoz family.</text>
</comment>
<dbReference type="EnsemblPlants" id="EMT30690">
    <property type="protein sequence ID" value="EMT30690"/>
    <property type="gene ID" value="F775_13821"/>
</dbReference>